<proteinExistence type="inferred from homology"/>
<dbReference type="HOGENOM" id="CLU_039613_37_0_7"/>
<dbReference type="CDD" id="cd08432">
    <property type="entry name" value="PBP2_GcdR_TrpI_HvrB_AmpR_like"/>
    <property type="match status" value="1"/>
</dbReference>
<dbReference type="InterPro" id="IPR036390">
    <property type="entry name" value="WH_DNA-bd_sf"/>
</dbReference>
<dbReference type="Gene3D" id="1.10.10.10">
    <property type="entry name" value="Winged helix-like DNA-binding domain superfamily/Winged helix DNA-binding domain"/>
    <property type="match status" value="1"/>
</dbReference>
<dbReference type="Proteomes" id="UP000007845">
    <property type="component" value="Chromosome"/>
</dbReference>
<sequence length="303" mass="33645">MEKLKSLDSLRFFSAAARNLSFTGAAAELGISQSAVSQQVAKLEAGIGFRLFERRARGLALTDKGARLWTAVREGLGRIEQTLQELDDTRQLAQMTVRALPSFAARWLLPRVIKLRQWAPELNIVVDADLARPDFLHDGVDVAFTYGKTDHPEWDQSFLFHDAIFPVCTPDFMREHALNTPRDLRGGYLLHDSVPQAIYSTNWDAWFAALGMSLPQDGAGPAFSTLAMVCESALAGQGVALSRYSLVADDLAAGRLVRPFEQVTLEDGFYLACPKSSLKRVAIRKFYEWAKEQAALFRGGMVF</sequence>
<dbReference type="Gene3D" id="3.40.190.10">
    <property type="entry name" value="Periplasmic binding protein-like II"/>
    <property type="match status" value="2"/>
</dbReference>
<dbReference type="EMBL" id="CP003220">
    <property type="protein sequence ID" value="EGB14638.1"/>
    <property type="molecule type" value="Genomic_DNA"/>
</dbReference>
<dbReference type="KEGG" id="ddn:DND132_1430"/>
<gene>
    <name evidence="6" type="ORF">DND132_1430</name>
</gene>
<dbReference type="PROSITE" id="PS50931">
    <property type="entry name" value="HTH_LYSR"/>
    <property type="match status" value="1"/>
</dbReference>
<dbReference type="SUPFAM" id="SSF53850">
    <property type="entry name" value="Periplasmic binding protein-like II"/>
    <property type="match status" value="1"/>
</dbReference>
<dbReference type="InterPro" id="IPR005119">
    <property type="entry name" value="LysR_subst-bd"/>
</dbReference>
<evidence type="ECO:0000313" key="7">
    <source>
        <dbReference type="Proteomes" id="UP000007845"/>
    </source>
</evidence>
<dbReference type="InterPro" id="IPR000847">
    <property type="entry name" value="LysR_HTH_N"/>
</dbReference>
<dbReference type="FunFam" id="1.10.10.10:FF:000001">
    <property type="entry name" value="LysR family transcriptional regulator"/>
    <property type="match status" value="1"/>
</dbReference>
<keyword evidence="4" id="KW-0804">Transcription</keyword>
<keyword evidence="7" id="KW-1185">Reference proteome</keyword>
<evidence type="ECO:0000256" key="2">
    <source>
        <dbReference type="ARBA" id="ARBA00023015"/>
    </source>
</evidence>
<dbReference type="GO" id="GO:0043565">
    <property type="term" value="F:sequence-specific DNA binding"/>
    <property type="evidence" value="ECO:0007669"/>
    <property type="project" value="TreeGrafter"/>
</dbReference>
<keyword evidence="3" id="KW-0238">DNA-binding</keyword>
<dbReference type="SUPFAM" id="SSF46785">
    <property type="entry name" value="Winged helix' DNA-binding domain"/>
    <property type="match status" value="1"/>
</dbReference>
<evidence type="ECO:0000256" key="3">
    <source>
        <dbReference type="ARBA" id="ARBA00023125"/>
    </source>
</evidence>
<feature type="domain" description="HTH lysR-type" evidence="5">
    <location>
        <begin position="1"/>
        <end position="62"/>
    </location>
</feature>
<dbReference type="Pfam" id="PF00126">
    <property type="entry name" value="HTH_1"/>
    <property type="match status" value="1"/>
</dbReference>
<protein>
    <submittedName>
        <fullName evidence="6">Transcriptional regulator, LysR family</fullName>
    </submittedName>
</protein>
<dbReference type="STRING" id="641491.DND132_1430"/>
<dbReference type="Pfam" id="PF03466">
    <property type="entry name" value="LysR_substrate"/>
    <property type="match status" value="1"/>
</dbReference>
<dbReference type="RefSeq" id="WP_014322066.1">
    <property type="nucleotide sequence ID" value="NC_016803.1"/>
</dbReference>
<organism evidence="6 7">
    <name type="scientific">Pseudodesulfovibrio mercurii</name>
    <dbReference type="NCBI Taxonomy" id="641491"/>
    <lineage>
        <taxon>Bacteria</taxon>
        <taxon>Pseudomonadati</taxon>
        <taxon>Thermodesulfobacteriota</taxon>
        <taxon>Desulfovibrionia</taxon>
        <taxon>Desulfovibrionales</taxon>
        <taxon>Desulfovibrionaceae</taxon>
    </lineage>
</organism>
<dbReference type="SMR" id="F0JE29"/>
<dbReference type="InterPro" id="IPR058163">
    <property type="entry name" value="LysR-type_TF_proteobact-type"/>
</dbReference>
<evidence type="ECO:0000256" key="1">
    <source>
        <dbReference type="ARBA" id="ARBA00009437"/>
    </source>
</evidence>
<keyword evidence="2" id="KW-0805">Transcription regulation</keyword>
<dbReference type="GO" id="GO:0003700">
    <property type="term" value="F:DNA-binding transcription factor activity"/>
    <property type="evidence" value="ECO:0007669"/>
    <property type="project" value="InterPro"/>
</dbReference>
<dbReference type="OrthoDB" id="9807765at2"/>
<dbReference type="PANTHER" id="PTHR30537:SF26">
    <property type="entry name" value="GLYCINE CLEAVAGE SYSTEM TRANSCRIPTIONAL ACTIVATOR"/>
    <property type="match status" value="1"/>
</dbReference>
<dbReference type="AlphaFoldDB" id="F0JE29"/>
<dbReference type="PRINTS" id="PR00039">
    <property type="entry name" value="HTHLYSR"/>
</dbReference>
<dbReference type="GO" id="GO:0006351">
    <property type="term" value="P:DNA-templated transcription"/>
    <property type="evidence" value="ECO:0007669"/>
    <property type="project" value="TreeGrafter"/>
</dbReference>
<dbReference type="PANTHER" id="PTHR30537">
    <property type="entry name" value="HTH-TYPE TRANSCRIPTIONAL REGULATOR"/>
    <property type="match status" value="1"/>
</dbReference>
<evidence type="ECO:0000313" key="6">
    <source>
        <dbReference type="EMBL" id="EGB14638.1"/>
    </source>
</evidence>
<comment type="similarity">
    <text evidence="1">Belongs to the LysR transcriptional regulatory family.</text>
</comment>
<reference evidence="6 7" key="1">
    <citation type="journal article" date="2011" name="J. Bacteriol.">
        <title>Genome sequence of the mercury-methylating strain Desulfovibrio desulfuricans ND132.</title>
        <authorList>
            <person name="Brown S.D."/>
            <person name="Gilmour C.C."/>
            <person name="Kucken A.M."/>
            <person name="Wall J.D."/>
            <person name="Elias D.A."/>
            <person name="Brandt C.C."/>
            <person name="Podar M."/>
            <person name="Chertkov O."/>
            <person name="Held B."/>
            <person name="Bruce D.C."/>
            <person name="Detter J.C."/>
            <person name="Tapia R."/>
            <person name="Han C.S."/>
            <person name="Goodwin L.A."/>
            <person name="Cheng J.F."/>
            <person name="Pitluck S."/>
            <person name="Woyke T."/>
            <person name="Mikhailova N."/>
            <person name="Ivanova N.N."/>
            <person name="Han J."/>
            <person name="Lucas S."/>
            <person name="Lapidus A.L."/>
            <person name="Land M.L."/>
            <person name="Hauser L.J."/>
            <person name="Palumbo A.V."/>
        </authorList>
    </citation>
    <scope>NUCLEOTIDE SEQUENCE [LARGE SCALE GENOMIC DNA]</scope>
    <source>
        <strain evidence="6 7">ND132</strain>
    </source>
</reference>
<dbReference type="InterPro" id="IPR036388">
    <property type="entry name" value="WH-like_DNA-bd_sf"/>
</dbReference>
<dbReference type="eggNOG" id="COG0583">
    <property type="taxonomic scope" value="Bacteria"/>
</dbReference>
<evidence type="ECO:0000256" key="4">
    <source>
        <dbReference type="ARBA" id="ARBA00023163"/>
    </source>
</evidence>
<evidence type="ECO:0000259" key="5">
    <source>
        <dbReference type="PROSITE" id="PS50931"/>
    </source>
</evidence>
<accession>F0JE29</accession>
<name>F0JE29_9BACT</name>